<dbReference type="AlphaFoldDB" id="A0A1I8IYF1"/>
<accession>A0A1I8IYF1</accession>
<proteinExistence type="predicted"/>
<dbReference type="WBParaSite" id="maker-uti_cns_0021075-snap-gene-0.2-mRNA-1">
    <property type="protein sequence ID" value="maker-uti_cns_0021075-snap-gene-0.2-mRNA-1"/>
    <property type="gene ID" value="maker-uti_cns_0021075-snap-gene-0.2"/>
</dbReference>
<evidence type="ECO:0000313" key="2">
    <source>
        <dbReference type="Proteomes" id="UP000095280"/>
    </source>
</evidence>
<protein>
    <submittedName>
        <fullName evidence="3">EF-hand_2 domain-containing protein</fullName>
    </submittedName>
</protein>
<evidence type="ECO:0000256" key="1">
    <source>
        <dbReference type="SAM" id="MobiDB-lite"/>
    </source>
</evidence>
<organism evidence="2 3">
    <name type="scientific">Macrostomum lignano</name>
    <dbReference type="NCBI Taxonomy" id="282301"/>
    <lineage>
        <taxon>Eukaryota</taxon>
        <taxon>Metazoa</taxon>
        <taxon>Spiralia</taxon>
        <taxon>Lophotrochozoa</taxon>
        <taxon>Platyhelminthes</taxon>
        <taxon>Rhabditophora</taxon>
        <taxon>Macrostomorpha</taxon>
        <taxon>Macrostomida</taxon>
        <taxon>Macrostomidae</taxon>
        <taxon>Macrostomum</taxon>
    </lineage>
</organism>
<feature type="region of interest" description="Disordered" evidence="1">
    <location>
        <begin position="1"/>
        <end position="30"/>
    </location>
</feature>
<dbReference type="Proteomes" id="UP000095280">
    <property type="component" value="Unplaced"/>
</dbReference>
<keyword evidence="2" id="KW-1185">Reference proteome</keyword>
<evidence type="ECO:0000313" key="3">
    <source>
        <dbReference type="WBParaSite" id="maker-uti_cns_0021075-snap-gene-0.2-mRNA-1"/>
    </source>
</evidence>
<name>A0A1I8IYF1_9PLAT</name>
<sequence length="196" mass="20517">PNSTLEMRRTQRSPQPRDSGIAEAAPSRPSSASHAILAAAATAGLLMAAGADGGSAAAAGNQIRHQGWAGSSEIRANMDIQRFLKEATLLLDVEGANVECIIEQMLRSIFRADHESHHSSGSGGGGGDGGSVAGAAGAIDSRLDAKVQDAKKTLFLQANWMDYTYQRLAKTIKSISVVDSEGLITDNSWLCTMCFA</sequence>
<reference evidence="3" key="1">
    <citation type="submission" date="2016-11" db="UniProtKB">
        <authorList>
            <consortium name="WormBaseParasite"/>
        </authorList>
    </citation>
    <scope>IDENTIFICATION</scope>
</reference>